<evidence type="ECO:0000313" key="2">
    <source>
        <dbReference type="Proteomes" id="UP001165082"/>
    </source>
</evidence>
<feature type="non-terminal residue" evidence="1">
    <location>
        <position position="42"/>
    </location>
</feature>
<proteinExistence type="predicted"/>
<organism evidence="1 2">
    <name type="scientific">Triparma retinervis</name>
    <dbReference type="NCBI Taxonomy" id="2557542"/>
    <lineage>
        <taxon>Eukaryota</taxon>
        <taxon>Sar</taxon>
        <taxon>Stramenopiles</taxon>
        <taxon>Ochrophyta</taxon>
        <taxon>Bolidophyceae</taxon>
        <taxon>Parmales</taxon>
        <taxon>Triparmaceae</taxon>
        <taxon>Triparma</taxon>
    </lineage>
</organism>
<dbReference type="AlphaFoldDB" id="A0A9W7DK33"/>
<sequence length="42" mass="5019">MQEQLEEKRARYERGEGTKFDYMKARAVLEKRLQLQSEVDSA</sequence>
<comment type="caution">
    <text evidence="1">The sequence shown here is derived from an EMBL/GenBank/DDBJ whole genome shotgun (WGS) entry which is preliminary data.</text>
</comment>
<name>A0A9W7DK33_9STRA</name>
<accession>A0A9W7DK33</accession>
<protein>
    <submittedName>
        <fullName evidence="1">Uncharacterized protein</fullName>
    </submittedName>
</protein>
<keyword evidence="2" id="KW-1185">Reference proteome</keyword>
<dbReference type="Proteomes" id="UP001165082">
    <property type="component" value="Unassembled WGS sequence"/>
</dbReference>
<dbReference type="EMBL" id="BRXZ01001779">
    <property type="protein sequence ID" value="GMH46384.1"/>
    <property type="molecule type" value="Genomic_DNA"/>
</dbReference>
<reference evidence="1" key="1">
    <citation type="submission" date="2022-07" db="EMBL/GenBank/DDBJ databases">
        <title>Genome analysis of Parmales, a sister group of diatoms, reveals the evolutionary specialization of diatoms from phago-mixotrophs to photoautotrophs.</title>
        <authorList>
            <person name="Ban H."/>
            <person name="Sato S."/>
            <person name="Yoshikawa S."/>
            <person name="Kazumasa Y."/>
            <person name="Nakamura Y."/>
            <person name="Ichinomiya M."/>
            <person name="Saitoh K."/>
            <person name="Sato N."/>
            <person name="Blanc-Mathieu R."/>
            <person name="Endo H."/>
            <person name="Kuwata A."/>
            <person name="Ogata H."/>
        </authorList>
    </citation>
    <scope>NUCLEOTIDE SEQUENCE</scope>
</reference>
<gene>
    <name evidence="1" type="ORF">TrRE_jg8175</name>
</gene>
<evidence type="ECO:0000313" key="1">
    <source>
        <dbReference type="EMBL" id="GMH46384.1"/>
    </source>
</evidence>